<sequence>MRDKFVSETRAVIFAYPVMKLLKADPMAFKS</sequence>
<dbReference type="AlphaFoldDB" id="A0A174QSB3"/>
<dbReference type="EMBL" id="CZBI01000002">
    <property type="protein sequence ID" value="CUP74821.1"/>
    <property type="molecule type" value="Genomic_DNA"/>
</dbReference>
<gene>
    <name evidence="1" type="ORF">ERS852557_01512</name>
</gene>
<name>A0A174QSB3_BACT4</name>
<organism evidence="1 2">
    <name type="scientific">Bacteroides thetaiotaomicron</name>
    <dbReference type="NCBI Taxonomy" id="818"/>
    <lineage>
        <taxon>Bacteria</taxon>
        <taxon>Pseudomonadati</taxon>
        <taxon>Bacteroidota</taxon>
        <taxon>Bacteroidia</taxon>
        <taxon>Bacteroidales</taxon>
        <taxon>Bacteroidaceae</taxon>
        <taxon>Bacteroides</taxon>
    </lineage>
</organism>
<dbReference type="Proteomes" id="UP000095541">
    <property type="component" value="Unassembled WGS sequence"/>
</dbReference>
<evidence type="ECO:0000313" key="1">
    <source>
        <dbReference type="EMBL" id="CUP74821.1"/>
    </source>
</evidence>
<proteinExistence type="predicted"/>
<reference evidence="1 2" key="1">
    <citation type="submission" date="2015-09" db="EMBL/GenBank/DDBJ databases">
        <authorList>
            <consortium name="Pathogen Informatics"/>
        </authorList>
    </citation>
    <scope>NUCLEOTIDE SEQUENCE [LARGE SCALE GENOMIC DNA]</scope>
    <source>
        <strain evidence="1 2">2789STDY5834945</strain>
    </source>
</reference>
<accession>A0A174QSB3</accession>
<protein>
    <submittedName>
        <fullName evidence="1">Uncharacterized protein</fullName>
    </submittedName>
</protein>
<evidence type="ECO:0000313" key="2">
    <source>
        <dbReference type="Proteomes" id="UP000095541"/>
    </source>
</evidence>